<dbReference type="EMBL" id="FODN01000004">
    <property type="protein sequence ID" value="SEO25620.1"/>
    <property type="molecule type" value="Genomic_DNA"/>
</dbReference>
<dbReference type="STRING" id="604089.SAMN04487942_2252"/>
<dbReference type="RefSeq" id="WP_244273279.1">
    <property type="nucleotide sequence ID" value="NZ_CBCSFM010000011.1"/>
</dbReference>
<evidence type="ECO:0000313" key="2">
    <source>
        <dbReference type="Proteomes" id="UP000198657"/>
    </source>
</evidence>
<proteinExistence type="predicted"/>
<organism evidence="1 2">
    <name type="scientific">Flavobacterium sinopsychrotolerans</name>
    <dbReference type="NCBI Taxonomy" id="604089"/>
    <lineage>
        <taxon>Bacteria</taxon>
        <taxon>Pseudomonadati</taxon>
        <taxon>Bacteroidota</taxon>
        <taxon>Flavobacteriia</taxon>
        <taxon>Flavobacteriales</taxon>
        <taxon>Flavobacteriaceae</taxon>
        <taxon>Flavobacterium</taxon>
    </lineage>
</organism>
<evidence type="ECO:0008006" key="3">
    <source>
        <dbReference type="Google" id="ProtNLM"/>
    </source>
</evidence>
<accession>A0A1H8N7R9</accession>
<protein>
    <recommendedName>
        <fullName evidence="3">DUF5723 domain-containing protein</fullName>
    </recommendedName>
</protein>
<sequence length="446" mass="49125">MKKQYLIFCFISFLNMSAQDHFSGINLSNRVGLLNASVNPAELSNLSSKYEVNLFSASVNVANDKIGFSDIINGENIEDLLFKGNDPVNMRIDAEVYGPGFAMRWNKWAFGFSTKAAAKLNFIDIDPKLADAINSNNIVGSSTVSNNYNQRLNGTSWGEVGFSVSRNIFENEKHKFNAGATLKLLFPGSYTNLGVDKFAGTINNIGAEAYLNDSQANINIAYSGNFNDGFTDFNNYSESVFGKLNGVATDFGVNYQWKDKDSYKLNAGLAVRNIGGMTFEDDANSSTDYALNIQSTLANPNGLALSQFQDATNLQEVETILQNDGYLTKTESNQSFKINLPTVFSAYADIKVIPKLFVALYTQQKLGDDNKDNQITTQNVVSITPRFSLKNYEIYSSWADNEISGITGGFGFRVYGFYMGSSSVITALTSDSKQADFYIGYRLGLK</sequence>
<gene>
    <name evidence="1" type="ORF">SAMN04487942_2252</name>
</gene>
<evidence type="ECO:0000313" key="1">
    <source>
        <dbReference type="EMBL" id="SEO25620.1"/>
    </source>
</evidence>
<reference evidence="2" key="1">
    <citation type="submission" date="2016-10" db="EMBL/GenBank/DDBJ databases">
        <authorList>
            <person name="Varghese N."/>
            <person name="Submissions S."/>
        </authorList>
    </citation>
    <scope>NUCLEOTIDE SEQUENCE [LARGE SCALE GENOMIC DNA]</scope>
    <source>
        <strain evidence="2">CGMCC 1.8704</strain>
    </source>
</reference>
<name>A0A1H8N7R9_9FLAO</name>
<dbReference type="Proteomes" id="UP000198657">
    <property type="component" value="Unassembled WGS sequence"/>
</dbReference>
<keyword evidence="2" id="KW-1185">Reference proteome</keyword>
<dbReference type="AlphaFoldDB" id="A0A1H8N7R9"/>